<reference evidence="1" key="1">
    <citation type="submission" date="2020-07" db="EMBL/GenBank/DDBJ databases">
        <title>Genome sequence and genetic diversity analysis of an under-domesticated orphan crop, white fonio (Digitaria exilis).</title>
        <authorList>
            <person name="Bennetzen J.L."/>
            <person name="Chen S."/>
            <person name="Ma X."/>
            <person name="Wang X."/>
            <person name="Yssel A.E.J."/>
            <person name="Chaluvadi S.R."/>
            <person name="Johnson M."/>
            <person name="Gangashetty P."/>
            <person name="Hamidou F."/>
            <person name="Sanogo M.D."/>
            <person name="Zwaenepoel A."/>
            <person name="Wallace J."/>
            <person name="Van De Peer Y."/>
            <person name="Van Deynze A."/>
        </authorList>
    </citation>
    <scope>NUCLEOTIDE SEQUENCE</scope>
    <source>
        <tissue evidence="1">Leaves</tissue>
    </source>
</reference>
<dbReference type="OrthoDB" id="716337at2759"/>
<gene>
    <name evidence="1" type="ORF">HU200_051941</name>
</gene>
<dbReference type="Proteomes" id="UP000636709">
    <property type="component" value="Unassembled WGS sequence"/>
</dbReference>
<evidence type="ECO:0000313" key="1">
    <source>
        <dbReference type="EMBL" id="KAF8668753.1"/>
    </source>
</evidence>
<organism evidence="1 2">
    <name type="scientific">Digitaria exilis</name>
    <dbReference type="NCBI Taxonomy" id="1010633"/>
    <lineage>
        <taxon>Eukaryota</taxon>
        <taxon>Viridiplantae</taxon>
        <taxon>Streptophyta</taxon>
        <taxon>Embryophyta</taxon>
        <taxon>Tracheophyta</taxon>
        <taxon>Spermatophyta</taxon>
        <taxon>Magnoliopsida</taxon>
        <taxon>Liliopsida</taxon>
        <taxon>Poales</taxon>
        <taxon>Poaceae</taxon>
        <taxon>PACMAD clade</taxon>
        <taxon>Panicoideae</taxon>
        <taxon>Panicodae</taxon>
        <taxon>Paniceae</taxon>
        <taxon>Anthephorinae</taxon>
        <taxon>Digitaria</taxon>
    </lineage>
</organism>
<protein>
    <submittedName>
        <fullName evidence="1">Uncharacterized protein</fullName>
    </submittedName>
</protein>
<sequence>MFLSISRRSKFLKNNIATVSRFCSSNSSQSGPVSSDPLEPISLPANSCVIRGFHHDILLHKDSFEPLSEYADKNPLLLPIPKGRLIAVGPHRQLQLNDRWRHLLWSGFIHSMICKQKGETITDAFAFENLGVIKDLNILAFKEFTRGQDAEDTQNDHTEYAAFVKKLFSKSHGPTALQQLPDWANFLNSVLTTKPDDQLLHSSVFFGDEEMASLYIDLHRLVRHEFKNRGLGAEGTKILQEMEKAYTDAMVVTECRKNPLLAHLLGQHGSAKAKNAPPGSALVDVHRIAVSHAIEKELLTKVQTSSPTVDPKLLQTYDRKEVVRSLKYLFPDYPQAALNSFWDQRVWAKLDMDRRHPVPSIYSLWSPDIEETRNQE</sequence>
<dbReference type="EMBL" id="JACEFO010002273">
    <property type="protein sequence ID" value="KAF8668753.1"/>
    <property type="molecule type" value="Genomic_DNA"/>
</dbReference>
<name>A0A835E908_9POAL</name>
<evidence type="ECO:0000313" key="2">
    <source>
        <dbReference type="Proteomes" id="UP000636709"/>
    </source>
</evidence>
<proteinExistence type="predicted"/>
<comment type="caution">
    <text evidence="1">The sequence shown here is derived from an EMBL/GenBank/DDBJ whole genome shotgun (WGS) entry which is preliminary data.</text>
</comment>
<keyword evidence="2" id="KW-1185">Reference proteome</keyword>
<accession>A0A835E908</accession>
<dbReference type="AlphaFoldDB" id="A0A835E908"/>